<organism evidence="2 3">
    <name type="scientific">Aspergillus avenaceus</name>
    <dbReference type="NCBI Taxonomy" id="36643"/>
    <lineage>
        <taxon>Eukaryota</taxon>
        <taxon>Fungi</taxon>
        <taxon>Dikarya</taxon>
        <taxon>Ascomycota</taxon>
        <taxon>Pezizomycotina</taxon>
        <taxon>Eurotiomycetes</taxon>
        <taxon>Eurotiomycetidae</taxon>
        <taxon>Eurotiales</taxon>
        <taxon>Aspergillaceae</taxon>
        <taxon>Aspergillus</taxon>
        <taxon>Aspergillus subgen. Circumdati</taxon>
    </lineage>
</organism>
<evidence type="ECO:0000256" key="1">
    <source>
        <dbReference type="SAM" id="MobiDB-lite"/>
    </source>
</evidence>
<accession>A0A5N6U1S3</accession>
<dbReference type="OrthoDB" id="4204700at2759"/>
<evidence type="ECO:0000313" key="3">
    <source>
        <dbReference type="Proteomes" id="UP000325780"/>
    </source>
</evidence>
<dbReference type="EMBL" id="ML742057">
    <property type="protein sequence ID" value="KAE8152191.1"/>
    <property type="molecule type" value="Genomic_DNA"/>
</dbReference>
<feature type="compositionally biased region" description="Polar residues" evidence="1">
    <location>
        <begin position="293"/>
        <end position="302"/>
    </location>
</feature>
<dbReference type="AlphaFoldDB" id="A0A5N6U1S3"/>
<sequence length="379" mass="41597">MTLDDASPQAAEYASAYPSDNDAMGDPGYPMIRRDLFATPDLLTLYLGFMGQATYEKKVMDNVLVRVANMHHVMRRMPTQDELDAITTHSSQATYTARLGSQLGFAAAMVQSRYLKPEKAAEPLAKIRESGRAPTMAEIMTVVNSTPPEQRKAGLRRLLLYGSKAIFWVFLGSTVGKFWGVTRETQNSIADPRLKTFVETMRSEKAGDIRKRVQESNRQPEPLVLSVDPSGRIASNKSGPSPYPPAPESEPKYTRRPAAEPVGVTAGTDAGSSQGTSFFDDDDASPTAPEYRNTPQTSTPTGSAWERIRQQNASGTAQPSARDLYSQPSQREAWGSASPESGKPPSDREQARAEFERLLEAERNAGSEEGKSKGWGRWN</sequence>
<name>A0A5N6U1S3_ASPAV</name>
<feature type="region of interest" description="Disordered" evidence="1">
    <location>
        <begin position="208"/>
        <end position="379"/>
    </location>
</feature>
<evidence type="ECO:0000313" key="2">
    <source>
        <dbReference type="EMBL" id="KAE8152191.1"/>
    </source>
</evidence>
<feature type="compositionally biased region" description="Basic and acidic residues" evidence="1">
    <location>
        <begin position="345"/>
        <end position="372"/>
    </location>
</feature>
<reference evidence="2 3" key="1">
    <citation type="submission" date="2019-04" db="EMBL/GenBank/DDBJ databases">
        <title>Friends and foes A comparative genomics study of 23 Aspergillus species from section Flavi.</title>
        <authorList>
            <consortium name="DOE Joint Genome Institute"/>
            <person name="Kjaerbolling I."/>
            <person name="Vesth T."/>
            <person name="Frisvad J.C."/>
            <person name="Nybo J.L."/>
            <person name="Theobald S."/>
            <person name="Kildgaard S."/>
            <person name="Isbrandt T."/>
            <person name="Kuo A."/>
            <person name="Sato A."/>
            <person name="Lyhne E.K."/>
            <person name="Kogle M.E."/>
            <person name="Wiebenga A."/>
            <person name="Kun R.S."/>
            <person name="Lubbers R.J."/>
            <person name="Makela M.R."/>
            <person name="Barry K."/>
            <person name="Chovatia M."/>
            <person name="Clum A."/>
            <person name="Daum C."/>
            <person name="Haridas S."/>
            <person name="He G."/>
            <person name="LaButti K."/>
            <person name="Lipzen A."/>
            <person name="Mondo S."/>
            <person name="Riley R."/>
            <person name="Salamov A."/>
            <person name="Simmons B.A."/>
            <person name="Magnuson J.K."/>
            <person name="Henrissat B."/>
            <person name="Mortensen U.H."/>
            <person name="Larsen T.O."/>
            <person name="Devries R.P."/>
            <person name="Grigoriev I.V."/>
            <person name="Machida M."/>
            <person name="Baker S.E."/>
            <person name="Andersen M.R."/>
        </authorList>
    </citation>
    <scope>NUCLEOTIDE SEQUENCE [LARGE SCALE GENOMIC DNA]</scope>
    <source>
        <strain evidence="2 3">IBT 18842</strain>
    </source>
</reference>
<proteinExistence type="predicted"/>
<gene>
    <name evidence="2" type="ORF">BDV25DRAFT_75079</name>
</gene>
<feature type="compositionally biased region" description="Polar residues" evidence="1">
    <location>
        <begin position="310"/>
        <end position="319"/>
    </location>
</feature>
<protein>
    <submittedName>
        <fullName evidence="2">Uncharacterized protein</fullName>
    </submittedName>
</protein>
<dbReference type="Proteomes" id="UP000325780">
    <property type="component" value="Unassembled WGS sequence"/>
</dbReference>
<keyword evidence="3" id="KW-1185">Reference proteome</keyword>